<evidence type="ECO:0000256" key="1">
    <source>
        <dbReference type="SAM" id="SignalP"/>
    </source>
</evidence>
<proteinExistence type="predicted"/>
<dbReference type="RefSeq" id="WP_171326167.1">
    <property type="nucleotide sequence ID" value="NZ_JABFBC010000002.1"/>
</dbReference>
<feature type="chain" id="PRO_5033012445" description="Lipoprotein" evidence="1">
    <location>
        <begin position="21"/>
        <end position="67"/>
    </location>
</feature>
<name>A0A849L5D1_9RHOB</name>
<sequence length="67" mass="6501">MSKFCKAGALVALFALSACGDTFEERALIGAGAGAATAVATDGNIATGALLGGAANVAFCSQYPSRC</sequence>
<evidence type="ECO:0008006" key="4">
    <source>
        <dbReference type="Google" id="ProtNLM"/>
    </source>
</evidence>
<keyword evidence="1" id="KW-0732">Signal</keyword>
<dbReference type="EMBL" id="JABFBC010000002">
    <property type="protein sequence ID" value="NNU81327.1"/>
    <property type="molecule type" value="Genomic_DNA"/>
</dbReference>
<protein>
    <recommendedName>
        <fullName evidence="4">Lipoprotein</fullName>
    </recommendedName>
</protein>
<reference evidence="2 3" key="1">
    <citation type="submission" date="2020-05" db="EMBL/GenBank/DDBJ databases">
        <title>Gimesia benthica sp. nov., a novel planctomycete isolated from a deep-sea water sample of the Northwest Indian Ocean.</title>
        <authorList>
            <person name="Wang J."/>
            <person name="Ruan C."/>
            <person name="Song L."/>
            <person name="Zhu Y."/>
            <person name="Li A."/>
            <person name="Zheng X."/>
            <person name="Wang L."/>
            <person name="Lu Z."/>
            <person name="Huang Y."/>
            <person name="Du W."/>
            <person name="Zhou Y."/>
            <person name="Huang L."/>
            <person name="Dai X."/>
        </authorList>
    </citation>
    <scope>NUCLEOTIDE SEQUENCE [LARGE SCALE GENOMIC DNA]</scope>
    <source>
        <strain evidence="2 3">YYQ-30</strain>
    </source>
</reference>
<organism evidence="2 3">
    <name type="scientific">Halovulum dunhuangense</name>
    <dbReference type="NCBI Taxonomy" id="1505036"/>
    <lineage>
        <taxon>Bacteria</taxon>
        <taxon>Pseudomonadati</taxon>
        <taxon>Pseudomonadota</taxon>
        <taxon>Alphaproteobacteria</taxon>
        <taxon>Rhodobacterales</taxon>
        <taxon>Paracoccaceae</taxon>
        <taxon>Halovulum</taxon>
    </lineage>
</organism>
<gene>
    <name evidence="2" type="ORF">HMH01_12850</name>
</gene>
<comment type="caution">
    <text evidence="2">The sequence shown here is derived from an EMBL/GenBank/DDBJ whole genome shotgun (WGS) entry which is preliminary data.</text>
</comment>
<dbReference type="Proteomes" id="UP000572377">
    <property type="component" value="Unassembled WGS sequence"/>
</dbReference>
<keyword evidence="3" id="KW-1185">Reference proteome</keyword>
<evidence type="ECO:0000313" key="3">
    <source>
        <dbReference type="Proteomes" id="UP000572377"/>
    </source>
</evidence>
<evidence type="ECO:0000313" key="2">
    <source>
        <dbReference type="EMBL" id="NNU81327.1"/>
    </source>
</evidence>
<dbReference type="PROSITE" id="PS51257">
    <property type="entry name" value="PROKAR_LIPOPROTEIN"/>
    <property type="match status" value="1"/>
</dbReference>
<feature type="signal peptide" evidence="1">
    <location>
        <begin position="1"/>
        <end position="20"/>
    </location>
</feature>
<dbReference type="AlphaFoldDB" id="A0A849L5D1"/>
<accession>A0A849L5D1</accession>